<reference evidence="12 14" key="3">
    <citation type="submission" date="2019-09" db="EMBL/GenBank/DDBJ databases">
        <title>Taxonomic note: a critical rebuttal of the proposed division of the genus Arcobacter into six genera, emended descriptions of Arcobacter anaerophilus and the genus Arcobacter, and an assessment of genus-level boundaries for Epsilonproteobacteria using in silico genomic comparator tools.</title>
        <authorList>
            <person name="On S.L.W."/>
            <person name="Miller W.G."/>
            <person name="Biggs P."/>
            <person name="Cornelius A."/>
            <person name="Vandamme P."/>
        </authorList>
    </citation>
    <scope>NUCLEOTIDE SEQUENCE [LARGE SCALE GENOMIC DNA]</scope>
    <source>
        <strain evidence="12 14">CCUG 56899</strain>
    </source>
</reference>
<comment type="function">
    <text evidence="10">Catalyzes the transfer of an acyl group from acyl-phosphate (acyl-PO(4)) to glycerol-3-phosphate (G3P) to form lysophosphatidic acid (LPA). This enzyme utilizes acyl-phosphate as fatty acyl donor, but not acyl-CoA or acyl-ACP.</text>
</comment>
<comment type="catalytic activity">
    <reaction evidence="10">
        <text>an acyl phosphate + sn-glycerol 3-phosphate = a 1-acyl-sn-glycero-3-phosphate + phosphate</text>
        <dbReference type="Rhea" id="RHEA:34075"/>
        <dbReference type="ChEBI" id="CHEBI:43474"/>
        <dbReference type="ChEBI" id="CHEBI:57597"/>
        <dbReference type="ChEBI" id="CHEBI:57970"/>
        <dbReference type="ChEBI" id="CHEBI:59918"/>
        <dbReference type="EC" id="2.3.1.275"/>
    </reaction>
</comment>
<dbReference type="PANTHER" id="PTHR30309">
    <property type="entry name" value="INNER MEMBRANE PROTEIN YGIH"/>
    <property type="match status" value="1"/>
</dbReference>
<dbReference type="UniPathway" id="UPA00085"/>
<keyword evidence="6 10" id="KW-0443">Lipid metabolism</keyword>
<feature type="transmembrane region" description="Helical" evidence="10">
    <location>
        <begin position="93"/>
        <end position="112"/>
    </location>
</feature>
<accession>A0A1C0B0U4</accession>
<proteinExistence type="inferred from homology"/>
<evidence type="ECO:0000256" key="4">
    <source>
        <dbReference type="ARBA" id="ARBA00022692"/>
    </source>
</evidence>
<organism evidence="12 14">
    <name type="scientific">Arcobacter porcinus</name>
    <dbReference type="NCBI Taxonomy" id="1935204"/>
    <lineage>
        <taxon>Bacteria</taxon>
        <taxon>Pseudomonadati</taxon>
        <taxon>Campylobacterota</taxon>
        <taxon>Epsilonproteobacteria</taxon>
        <taxon>Campylobacterales</taxon>
        <taxon>Arcobacteraceae</taxon>
        <taxon>Arcobacter</taxon>
    </lineage>
</organism>
<evidence type="ECO:0000313" key="12">
    <source>
        <dbReference type="EMBL" id="QEP39906.1"/>
    </source>
</evidence>
<keyword evidence="8 10" id="KW-0594">Phospholipid biosynthesis</keyword>
<reference evidence="12 14" key="2">
    <citation type="submission" date="2019-09" db="EMBL/GenBank/DDBJ databases">
        <title>Complete genome sequencing of four Arcobacter species reveals a diverse suite of mobile elements.</title>
        <authorList>
            <person name="Miller W.G."/>
            <person name="Yee E."/>
            <person name="Bono J.L."/>
        </authorList>
    </citation>
    <scope>NUCLEOTIDE SEQUENCE [LARGE SCALE GENOMIC DNA]</scope>
    <source>
        <strain evidence="12 14">CCUG 56899</strain>
    </source>
</reference>
<evidence type="ECO:0000256" key="1">
    <source>
        <dbReference type="ARBA" id="ARBA00022475"/>
    </source>
</evidence>
<evidence type="ECO:0000256" key="7">
    <source>
        <dbReference type="ARBA" id="ARBA00023136"/>
    </source>
</evidence>
<feature type="transmembrane region" description="Helical" evidence="10">
    <location>
        <begin position="181"/>
        <end position="199"/>
    </location>
</feature>
<keyword evidence="1 10" id="KW-1003">Cell membrane</keyword>
<evidence type="ECO:0000313" key="13">
    <source>
        <dbReference type="Proteomes" id="UP000093159"/>
    </source>
</evidence>
<evidence type="ECO:0000256" key="5">
    <source>
        <dbReference type="ARBA" id="ARBA00022989"/>
    </source>
</evidence>
<evidence type="ECO:0000256" key="10">
    <source>
        <dbReference type="HAMAP-Rule" id="MF_01043"/>
    </source>
</evidence>
<keyword evidence="3 10" id="KW-0808">Transferase</keyword>
<dbReference type="AlphaFoldDB" id="A0A1C0B0U4"/>
<comment type="subcellular location">
    <subcellularLocation>
        <location evidence="10">Cell membrane</location>
        <topology evidence="10">Multi-pass membrane protein</topology>
    </subcellularLocation>
</comment>
<dbReference type="GO" id="GO:0008654">
    <property type="term" value="P:phospholipid biosynthetic process"/>
    <property type="evidence" value="ECO:0007669"/>
    <property type="project" value="UniProtKB-UniRule"/>
</dbReference>
<dbReference type="GO" id="GO:0043772">
    <property type="term" value="F:acyl-phosphate glycerol-3-phosphate acyltransferase activity"/>
    <property type="evidence" value="ECO:0007669"/>
    <property type="project" value="UniProtKB-UniRule"/>
</dbReference>
<dbReference type="EC" id="2.3.1.275" evidence="10"/>
<dbReference type="Pfam" id="PF02660">
    <property type="entry name" value="G3P_acyltransf"/>
    <property type="match status" value="1"/>
</dbReference>
<keyword evidence="7 10" id="KW-0472">Membrane</keyword>
<gene>
    <name evidence="10 12" type="primary">plsY</name>
    <name evidence="11" type="ORF">AAX28_01035</name>
    <name evidence="12" type="ORF">APORC_0275</name>
</gene>
<dbReference type="Proteomes" id="UP000093159">
    <property type="component" value="Unassembled WGS sequence"/>
</dbReference>
<dbReference type="EMBL" id="LDIR01000001">
    <property type="protein sequence ID" value="OCL93492.1"/>
    <property type="molecule type" value="Genomic_DNA"/>
</dbReference>
<evidence type="ECO:0000256" key="3">
    <source>
        <dbReference type="ARBA" id="ARBA00022679"/>
    </source>
</evidence>
<dbReference type="RefSeq" id="WP_066170144.1">
    <property type="nucleotide sequence ID" value="NZ_CP036246.2"/>
</dbReference>
<evidence type="ECO:0000256" key="6">
    <source>
        <dbReference type="ARBA" id="ARBA00023098"/>
    </source>
</evidence>
<feature type="transmembrane region" description="Helical" evidence="10">
    <location>
        <begin position="64"/>
        <end position="86"/>
    </location>
</feature>
<dbReference type="NCBIfam" id="TIGR00023">
    <property type="entry name" value="glycerol-3-phosphate 1-O-acyltransferase PlsY"/>
    <property type="match status" value="1"/>
</dbReference>
<keyword evidence="2 10" id="KW-0444">Lipid biosynthesis</keyword>
<keyword evidence="4 10" id="KW-0812">Transmembrane</keyword>
<dbReference type="GO" id="GO:0005886">
    <property type="term" value="C:plasma membrane"/>
    <property type="evidence" value="ECO:0007669"/>
    <property type="project" value="UniProtKB-SubCell"/>
</dbReference>
<dbReference type="EMBL" id="CP036246">
    <property type="protein sequence ID" value="QEP39906.1"/>
    <property type="molecule type" value="Genomic_DNA"/>
</dbReference>
<dbReference type="InterPro" id="IPR003811">
    <property type="entry name" value="G3P_acylTferase_PlsY"/>
</dbReference>
<sequence>MDFLTNQNIIFYILAYLLGSVPFGLILAKVFAGVDIKQSGSKSIGATNVLRVVKEKDPKLAKKLGLATVILDAVKVTFILLIAMAFGLSNETLWMIAVLGVLGHCYSIFLGLEGGKGVATGLGAYIVLIPFATIIGAIVWAICAKVLKISSLSSLIALIALLISANFIYDGLNIGSNVPMYLIAFIVFYKHIPNIVRLLKGQEKKVV</sequence>
<keyword evidence="9 10" id="KW-1208">Phospholipid metabolism</keyword>
<keyword evidence="12" id="KW-0012">Acyltransferase</keyword>
<dbReference type="PANTHER" id="PTHR30309:SF0">
    <property type="entry name" value="GLYCEROL-3-PHOSPHATE ACYLTRANSFERASE-RELATED"/>
    <property type="match status" value="1"/>
</dbReference>
<dbReference type="HAMAP" id="MF_01043">
    <property type="entry name" value="PlsY"/>
    <property type="match status" value="1"/>
</dbReference>
<comment type="subunit">
    <text evidence="10">Probably interacts with PlsX.</text>
</comment>
<protein>
    <recommendedName>
        <fullName evidence="10">Glycerol-3-phosphate acyltransferase</fullName>
    </recommendedName>
    <alternativeName>
        <fullName evidence="10">Acyl-PO4 G3P acyltransferase</fullName>
    </alternativeName>
    <alternativeName>
        <fullName evidence="10">Acyl-phosphate--glycerol-3-phosphate acyltransferase</fullName>
    </alternativeName>
    <alternativeName>
        <fullName evidence="10">G3P acyltransferase</fullName>
        <shortName evidence="10">GPAT</shortName>
        <ecNumber evidence="10">2.3.1.275</ecNumber>
    </alternativeName>
    <alternativeName>
        <fullName evidence="10">Lysophosphatidic acid synthase</fullName>
        <shortName evidence="10">LPA synthase</shortName>
    </alternativeName>
</protein>
<reference evidence="11 13" key="1">
    <citation type="submission" date="2015-05" db="EMBL/GenBank/DDBJ databases">
        <authorList>
            <person name="Rovetto F."/>
            <person name="Cocolin L."/>
            <person name="Illeghems K."/>
            <person name="Van Nieuwerburgh F."/>
            <person name="Houf K."/>
        </authorList>
    </citation>
    <scope>NUCLEOTIDE SEQUENCE [LARGE SCALE GENOMIC DNA]</scope>
    <source>
        <strain evidence="11 13">117434</strain>
    </source>
</reference>
<feature type="transmembrane region" description="Helical" evidence="10">
    <location>
        <begin position="9"/>
        <end position="32"/>
    </location>
</feature>
<dbReference type="SMART" id="SM01207">
    <property type="entry name" value="G3P_acyltransf"/>
    <property type="match status" value="1"/>
</dbReference>
<comment type="similarity">
    <text evidence="10">Belongs to the PlsY family.</text>
</comment>
<dbReference type="KEGG" id="apoc:APORC_0275"/>
<evidence type="ECO:0000313" key="14">
    <source>
        <dbReference type="Proteomes" id="UP000322644"/>
    </source>
</evidence>
<comment type="pathway">
    <text evidence="10">Lipid metabolism; phospholipid metabolism.</text>
</comment>
<evidence type="ECO:0000256" key="9">
    <source>
        <dbReference type="ARBA" id="ARBA00023264"/>
    </source>
</evidence>
<evidence type="ECO:0000256" key="8">
    <source>
        <dbReference type="ARBA" id="ARBA00023209"/>
    </source>
</evidence>
<dbReference type="OrthoDB" id="9777124at2"/>
<evidence type="ECO:0000256" key="2">
    <source>
        <dbReference type="ARBA" id="ARBA00022516"/>
    </source>
</evidence>
<feature type="transmembrane region" description="Helical" evidence="10">
    <location>
        <begin position="149"/>
        <end position="169"/>
    </location>
</feature>
<name>A0A1C0B0U4_9BACT</name>
<keyword evidence="5 10" id="KW-1133">Transmembrane helix</keyword>
<keyword evidence="13" id="KW-1185">Reference proteome</keyword>
<evidence type="ECO:0000313" key="11">
    <source>
        <dbReference type="EMBL" id="OCL93492.1"/>
    </source>
</evidence>
<dbReference type="Proteomes" id="UP000322644">
    <property type="component" value="Chromosome"/>
</dbReference>
<feature type="transmembrane region" description="Helical" evidence="10">
    <location>
        <begin position="118"/>
        <end position="142"/>
    </location>
</feature>